<dbReference type="Pfam" id="PF04389">
    <property type="entry name" value="Peptidase_M28"/>
    <property type="match status" value="1"/>
</dbReference>
<keyword evidence="2" id="KW-0645">Protease</keyword>
<accession>A0A5N0TEP6</accession>
<evidence type="ECO:0000256" key="7">
    <source>
        <dbReference type="SAM" id="SignalP"/>
    </source>
</evidence>
<dbReference type="AlphaFoldDB" id="A0A5N0TEP6"/>
<dbReference type="GO" id="GO:0008235">
    <property type="term" value="F:metalloexopeptidase activity"/>
    <property type="evidence" value="ECO:0007669"/>
    <property type="project" value="InterPro"/>
</dbReference>
<evidence type="ECO:0000256" key="6">
    <source>
        <dbReference type="ARBA" id="ARBA00022833"/>
    </source>
</evidence>
<dbReference type="EMBL" id="VYXP01000002">
    <property type="protein sequence ID" value="KAA9133583.1"/>
    <property type="molecule type" value="Genomic_DNA"/>
</dbReference>
<comment type="caution">
    <text evidence="9">The sequence shown here is derived from an EMBL/GenBank/DDBJ whole genome shotgun (WGS) entry which is preliminary data.</text>
</comment>
<evidence type="ECO:0000313" key="10">
    <source>
        <dbReference type="Proteomes" id="UP000325372"/>
    </source>
</evidence>
<dbReference type="SUPFAM" id="SSF53187">
    <property type="entry name" value="Zn-dependent exopeptidases"/>
    <property type="match status" value="1"/>
</dbReference>
<keyword evidence="1" id="KW-0031">Aminopeptidase</keyword>
<gene>
    <name evidence="9" type="ORF">F3N42_02720</name>
</gene>
<dbReference type="InterPro" id="IPR007484">
    <property type="entry name" value="Peptidase_M28"/>
</dbReference>
<reference evidence="9 10" key="1">
    <citation type="submission" date="2019-09" db="EMBL/GenBank/DDBJ databases">
        <title>Wenzhouxiangella sp. Genome sequencing and assembly.</title>
        <authorList>
            <person name="Zhang R."/>
        </authorList>
    </citation>
    <scope>NUCLEOTIDE SEQUENCE [LARGE SCALE GENOMIC DNA]</scope>
    <source>
        <strain evidence="9 10">W260</strain>
    </source>
</reference>
<dbReference type="SUPFAM" id="SSF52025">
    <property type="entry name" value="PA domain"/>
    <property type="match status" value="1"/>
</dbReference>
<evidence type="ECO:0000256" key="3">
    <source>
        <dbReference type="ARBA" id="ARBA00022723"/>
    </source>
</evidence>
<keyword evidence="6" id="KW-0862">Zinc</keyword>
<evidence type="ECO:0000259" key="8">
    <source>
        <dbReference type="Pfam" id="PF04389"/>
    </source>
</evidence>
<dbReference type="PANTHER" id="PTHR12147:SF56">
    <property type="entry name" value="AMINOPEPTIDASE YDR415C-RELATED"/>
    <property type="match status" value="1"/>
</dbReference>
<evidence type="ECO:0000256" key="4">
    <source>
        <dbReference type="ARBA" id="ARBA00022729"/>
    </source>
</evidence>
<evidence type="ECO:0000256" key="5">
    <source>
        <dbReference type="ARBA" id="ARBA00022801"/>
    </source>
</evidence>
<protein>
    <submittedName>
        <fullName evidence="9">M28 family peptidase</fullName>
    </submittedName>
</protein>
<sequence length="579" mass="61488">MTRTPLFIALAALALSACSKSEDATTTTAAPVEPAAVEAIEPAPVSAETTADVAAAAISGDSLMTSIGALASDEFGGRAPMSEGERLTLDFLEAEFKALGLEPMFGDSYRQPVPLVSIEADSDTALTITAADGNTTVYAYGADAVFGTSRVVEETGLDASELVWAGYGIVAPEYDWNDYEGLDVAGKTVVVLVNDPGYATGNPDLFNGNKMTYYGRWTYKYEEAARQGAAGAIIVHQTEPASYGWNVVEGSWTGPQFHLASADGNAGNLALEGWVRHEVAQEIFTAAGKDLAAMTAAAAESSVTLEPLGVTATAPIRNTLEHAESFNIGAVIPGAERPDEMFIYMGHWDHLGVMPHEDGAEGDFIYNGAEDNASGTAALIEVARAFKALPTAPERTVGFLAVTAEESGLLGSKAYAANPAWPMNKTVAGINMDVLNFAGLVNDIEVVGFGGSEMEDILATEAKHYGRTLTPEATPEAGYYYRSDHFNFAKKGVPILYAKGGTVARDGDSQAIADYKAAYRAERYHGVADEIIDDWDIDAAVEDMRLFFRIGLNVADSDQWPAWNEGNEFKAIRDASLAE</sequence>
<keyword evidence="10" id="KW-1185">Reference proteome</keyword>
<dbReference type="InterPro" id="IPR046450">
    <property type="entry name" value="PA_dom_sf"/>
</dbReference>
<dbReference type="GO" id="GO:0046872">
    <property type="term" value="F:metal ion binding"/>
    <property type="evidence" value="ECO:0007669"/>
    <property type="project" value="UniProtKB-KW"/>
</dbReference>
<evidence type="ECO:0000256" key="1">
    <source>
        <dbReference type="ARBA" id="ARBA00022438"/>
    </source>
</evidence>
<keyword evidence="5" id="KW-0378">Hydrolase</keyword>
<dbReference type="PROSITE" id="PS51257">
    <property type="entry name" value="PROKAR_LIPOPROTEIN"/>
    <property type="match status" value="1"/>
</dbReference>
<keyword evidence="3" id="KW-0479">Metal-binding</keyword>
<feature type="signal peptide" evidence="7">
    <location>
        <begin position="1"/>
        <end position="24"/>
    </location>
</feature>
<dbReference type="CDD" id="cd04821">
    <property type="entry name" value="PA_M28_1_2"/>
    <property type="match status" value="1"/>
</dbReference>
<proteinExistence type="predicted"/>
<dbReference type="GO" id="GO:0004177">
    <property type="term" value="F:aminopeptidase activity"/>
    <property type="evidence" value="ECO:0007669"/>
    <property type="project" value="UniProtKB-KW"/>
</dbReference>
<feature type="chain" id="PRO_5024453690" evidence="7">
    <location>
        <begin position="25"/>
        <end position="579"/>
    </location>
</feature>
<dbReference type="PANTHER" id="PTHR12147">
    <property type="entry name" value="METALLOPEPTIDASE M28 FAMILY MEMBER"/>
    <property type="match status" value="1"/>
</dbReference>
<dbReference type="Proteomes" id="UP000325372">
    <property type="component" value="Unassembled WGS sequence"/>
</dbReference>
<keyword evidence="4 7" id="KW-0732">Signal</keyword>
<dbReference type="Gene3D" id="3.50.30.30">
    <property type="match status" value="1"/>
</dbReference>
<dbReference type="Gene3D" id="3.40.630.10">
    <property type="entry name" value="Zn peptidases"/>
    <property type="match status" value="1"/>
</dbReference>
<dbReference type="GO" id="GO:0006508">
    <property type="term" value="P:proteolysis"/>
    <property type="evidence" value="ECO:0007669"/>
    <property type="project" value="UniProtKB-KW"/>
</dbReference>
<organism evidence="9 10">
    <name type="scientific">Marinihelvus fidelis</name>
    <dbReference type="NCBI Taxonomy" id="2613842"/>
    <lineage>
        <taxon>Bacteria</taxon>
        <taxon>Pseudomonadati</taxon>
        <taxon>Pseudomonadota</taxon>
        <taxon>Gammaproteobacteria</taxon>
        <taxon>Chromatiales</taxon>
        <taxon>Wenzhouxiangellaceae</taxon>
        <taxon>Marinihelvus</taxon>
    </lineage>
</organism>
<evidence type="ECO:0000256" key="2">
    <source>
        <dbReference type="ARBA" id="ARBA00022670"/>
    </source>
</evidence>
<dbReference type="InterPro" id="IPR045175">
    <property type="entry name" value="M28_fam"/>
</dbReference>
<name>A0A5N0TEP6_9GAMM</name>
<feature type="domain" description="Peptidase M28" evidence="8">
    <location>
        <begin position="327"/>
        <end position="532"/>
    </location>
</feature>
<evidence type="ECO:0000313" key="9">
    <source>
        <dbReference type="EMBL" id="KAA9133583.1"/>
    </source>
</evidence>